<keyword evidence="16" id="KW-1185">Reference proteome</keyword>
<dbReference type="GO" id="GO:0004825">
    <property type="term" value="F:methionine-tRNA ligase activity"/>
    <property type="evidence" value="ECO:0007669"/>
    <property type="project" value="UniProtKB-EC"/>
</dbReference>
<dbReference type="InterPro" id="IPR015413">
    <property type="entry name" value="Methionyl/Leucyl_tRNA_Synth"/>
</dbReference>
<evidence type="ECO:0000256" key="5">
    <source>
        <dbReference type="ARBA" id="ARBA00022598"/>
    </source>
</evidence>
<dbReference type="EC" id="6.1.1.10" evidence="3"/>
<comment type="subcellular location">
    <subcellularLocation>
        <location evidence="1">Cytoplasm</location>
    </subcellularLocation>
</comment>
<dbReference type="Gene3D" id="3.40.50.620">
    <property type="entry name" value="HUPs"/>
    <property type="match status" value="1"/>
</dbReference>
<dbReference type="AlphaFoldDB" id="A0A899FTC3"/>
<evidence type="ECO:0000256" key="11">
    <source>
        <dbReference type="ARBA" id="ARBA00047364"/>
    </source>
</evidence>
<dbReference type="InterPro" id="IPR029038">
    <property type="entry name" value="MetRS_Zn"/>
</dbReference>
<evidence type="ECO:0000256" key="10">
    <source>
        <dbReference type="ARBA" id="ARBA00030904"/>
    </source>
</evidence>
<dbReference type="GO" id="GO:0005829">
    <property type="term" value="C:cytosol"/>
    <property type="evidence" value="ECO:0007669"/>
    <property type="project" value="TreeGrafter"/>
</dbReference>
<dbReference type="CDD" id="cd00814">
    <property type="entry name" value="MetRS_core"/>
    <property type="match status" value="1"/>
</dbReference>
<dbReference type="NCBIfam" id="TIGR00398">
    <property type="entry name" value="metG"/>
    <property type="match status" value="1"/>
</dbReference>
<keyword evidence="9 12" id="KW-0030">Aminoacyl-tRNA synthetase</keyword>
<dbReference type="EMBL" id="CP054535">
    <property type="protein sequence ID" value="QSL65021.1"/>
    <property type="molecule type" value="Genomic_DNA"/>
</dbReference>
<dbReference type="Gene3D" id="1.10.730.10">
    <property type="entry name" value="Isoleucyl-tRNA Synthetase, Domain 1"/>
    <property type="match status" value="1"/>
</dbReference>
<evidence type="ECO:0000256" key="2">
    <source>
        <dbReference type="ARBA" id="ARBA00005594"/>
    </source>
</evidence>
<evidence type="ECO:0000313" key="16">
    <source>
        <dbReference type="Proteomes" id="UP000663699"/>
    </source>
</evidence>
<comment type="similarity">
    <text evidence="2 12">Belongs to the class-I aminoacyl-tRNA synthetase family.</text>
</comment>
<evidence type="ECO:0000313" key="15">
    <source>
        <dbReference type="EMBL" id="QSL65021.1"/>
    </source>
</evidence>
<evidence type="ECO:0000256" key="3">
    <source>
        <dbReference type="ARBA" id="ARBA00012838"/>
    </source>
</evidence>
<evidence type="ECO:0000259" key="13">
    <source>
        <dbReference type="Pfam" id="PF09334"/>
    </source>
</evidence>
<evidence type="ECO:0000256" key="12">
    <source>
        <dbReference type="RuleBase" id="RU363039"/>
    </source>
</evidence>
<feature type="domain" description="Methionyl-tRNA synthetase anticodon-binding" evidence="14">
    <location>
        <begin position="637"/>
        <end position="771"/>
    </location>
</feature>
<organism evidence="15 16">
    <name type="scientific">Pneumocystis wakefieldiae</name>
    <dbReference type="NCBI Taxonomy" id="38082"/>
    <lineage>
        <taxon>Eukaryota</taxon>
        <taxon>Fungi</taxon>
        <taxon>Dikarya</taxon>
        <taxon>Ascomycota</taxon>
        <taxon>Taphrinomycotina</taxon>
        <taxon>Pneumocystomycetes</taxon>
        <taxon>Pneumocystaceae</taxon>
        <taxon>Pneumocystis</taxon>
    </lineage>
</organism>
<reference evidence="15" key="1">
    <citation type="submission" date="2020-06" db="EMBL/GenBank/DDBJ databases">
        <title>Genomes of multiple members of Pneumocystis genus reveal paths to human pathogen Pneumocystis jirovecii.</title>
        <authorList>
            <person name="Cisse O.H."/>
            <person name="Ma L."/>
            <person name="Dekker J."/>
            <person name="Khil P."/>
            <person name="Jo J."/>
            <person name="Brenchley J."/>
            <person name="Blair R."/>
            <person name="Pahar B."/>
            <person name="Chabe M."/>
            <person name="Van Rompay K.A."/>
            <person name="Keesler R."/>
            <person name="Sukura A."/>
            <person name="Hirsch V."/>
            <person name="Kutty G."/>
            <person name="Liu Y."/>
            <person name="Peng L."/>
            <person name="Chen J."/>
            <person name="Song J."/>
            <person name="Weissenbacher-Lang C."/>
            <person name="Xu J."/>
            <person name="Upham N.S."/>
            <person name="Stajich J.E."/>
            <person name="Cuomo C.A."/>
            <person name="Cushion M.T."/>
            <person name="Kovacs J.A."/>
        </authorList>
    </citation>
    <scope>NUCLEOTIDE SEQUENCE</scope>
    <source>
        <strain evidence="15">2A</strain>
    </source>
</reference>
<evidence type="ECO:0000256" key="6">
    <source>
        <dbReference type="ARBA" id="ARBA00022741"/>
    </source>
</evidence>
<dbReference type="PROSITE" id="PS00178">
    <property type="entry name" value="AA_TRNA_LIGASE_I"/>
    <property type="match status" value="1"/>
</dbReference>
<evidence type="ECO:0000256" key="7">
    <source>
        <dbReference type="ARBA" id="ARBA00022840"/>
    </source>
</evidence>
<dbReference type="InterPro" id="IPR023458">
    <property type="entry name" value="Met-tRNA_ligase_1"/>
</dbReference>
<dbReference type="Gene3D" id="2.20.28.20">
    <property type="entry name" value="Methionyl-tRNA synthetase, Zn-domain"/>
    <property type="match status" value="1"/>
</dbReference>
<comment type="catalytic activity">
    <reaction evidence="11">
        <text>tRNA(Met) + L-methionine + ATP = L-methionyl-tRNA(Met) + AMP + diphosphate</text>
        <dbReference type="Rhea" id="RHEA:13481"/>
        <dbReference type="Rhea" id="RHEA-COMP:9667"/>
        <dbReference type="Rhea" id="RHEA-COMP:9698"/>
        <dbReference type="ChEBI" id="CHEBI:30616"/>
        <dbReference type="ChEBI" id="CHEBI:33019"/>
        <dbReference type="ChEBI" id="CHEBI:57844"/>
        <dbReference type="ChEBI" id="CHEBI:78442"/>
        <dbReference type="ChEBI" id="CHEBI:78530"/>
        <dbReference type="ChEBI" id="CHEBI:456215"/>
        <dbReference type="EC" id="6.1.1.10"/>
    </reaction>
</comment>
<keyword evidence="5 12" id="KW-0436">Ligase</keyword>
<proteinExistence type="inferred from homology"/>
<keyword evidence="8 12" id="KW-0648">Protein biosynthesis</keyword>
<dbReference type="Pfam" id="PF19303">
    <property type="entry name" value="Anticodon_3"/>
    <property type="match status" value="1"/>
</dbReference>
<dbReference type="InterPro" id="IPR009080">
    <property type="entry name" value="tRNAsynth_Ia_anticodon-bd"/>
</dbReference>
<dbReference type="SUPFAM" id="SSF57770">
    <property type="entry name" value="Methionyl-tRNA synthetase (MetRS), Zn-domain"/>
    <property type="match status" value="1"/>
</dbReference>
<accession>A0A899FTC3</accession>
<keyword evidence="4" id="KW-0963">Cytoplasm</keyword>
<dbReference type="FunFam" id="2.20.28.20:FF:000001">
    <property type="entry name" value="Methionine--tRNA ligase"/>
    <property type="match status" value="1"/>
</dbReference>
<dbReference type="SUPFAM" id="SSF52374">
    <property type="entry name" value="Nucleotidylyl transferase"/>
    <property type="match status" value="1"/>
</dbReference>
<evidence type="ECO:0000259" key="14">
    <source>
        <dbReference type="Pfam" id="PF19303"/>
    </source>
</evidence>
<dbReference type="Proteomes" id="UP000663699">
    <property type="component" value="Chromosome 4"/>
</dbReference>
<evidence type="ECO:0000256" key="1">
    <source>
        <dbReference type="ARBA" id="ARBA00004496"/>
    </source>
</evidence>
<dbReference type="CDD" id="cd07957">
    <property type="entry name" value="Anticodon_Ia_Met"/>
    <property type="match status" value="1"/>
</dbReference>
<dbReference type="InterPro" id="IPR001412">
    <property type="entry name" value="aa-tRNA-synth_I_CS"/>
</dbReference>
<name>A0A899FTC3_9ASCO</name>
<dbReference type="InterPro" id="IPR014758">
    <property type="entry name" value="Met-tRNA_synth"/>
</dbReference>
<keyword evidence="6 12" id="KW-0547">Nucleotide-binding</keyword>
<keyword evidence="7 12" id="KW-0067">ATP-binding</keyword>
<dbReference type="GO" id="GO:0006431">
    <property type="term" value="P:methionyl-tRNA aminoacylation"/>
    <property type="evidence" value="ECO:0007669"/>
    <property type="project" value="InterPro"/>
</dbReference>
<sequence>MAFATIQIPPGDDLSSLSSFFKVILAVKIYNIDAVFFAGEILQCIVSEKGAAKSLDSADYIVQYFYQQNVKNSCCLQEKWQDMFGKLSLKDLDVPEINQVAAQILNEFDTNDSDVTSIEIILFSRIFFLKRKNIEDHWDLEGQTSQWYKRFSEREDVLEGIRIMTEFAEKKMFFPVVENLDWFRAFADPNRRLRITLQTPCSKKCLPKKGEKNILITSALPYVNNIPHLGNIVGSVLSADVFSRYCKSRSFNTIYICGTDEYGTATETKALEQNISPKELCDKYHKIHSEVYKWFEIEFDIFGRTTTQKQTEIASDIFMDLYRNGFLEERMIRQLYCEKHQGFLADRYVEGICPKCSYSDARGDQCDSCGNLLDPFELKEPRCKLDGEKPVERETRHIFMLLNKLQSEVEDWIRKSYESGKWSSNGITITSNFLKSGLEPRCITRDLKWGTPVSPEVPNMENKVLYVWFDATIGYISITANYTEKWREWWKNPEDVKLYQFMGKDNVPFHTIIFPATLIGTKKKWTMLHHLSTTEYLQYEGGKFSKSRGIGVFGNNARDTNIPPSVWRYYLLISRPEVSDTVFSWKEFIQRNNTELLANLGNFVNRVVKFINVNYKNLIPNYIEYDDESSDGFNFIQLKRDINKILSQYIENMDAVKIRYSLRLVLEFSSRGNLFLQINKLDNALLINNPQLCSDIIGYMVNLIYLISACISPFMPSTCNSILQQLNLPQKSITDTWQFDILPGHKINKAQYLFSKIPEEMETVWRRQYAHRQLFYCVISLTKIKHAFKEYRLRK</sequence>
<evidence type="ECO:0000256" key="8">
    <source>
        <dbReference type="ARBA" id="ARBA00022917"/>
    </source>
</evidence>
<protein>
    <recommendedName>
        <fullName evidence="3">methionine--tRNA ligase</fullName>
        <ecNumber evidence="3">6.1.1.10</ecNumber>
    </recommendedName>
    <alternativeName>
        <fullName evidence="10">Methionyl-tRNA synthetase</fullName>
    </alternativeName>
</protein>
<dbReference type="OrthoDB" id="5844513at2759"/>
<dbReference type="InterPro" id="IPR033911">
    <property type="entry name" value="MetRS_core"/>
</dbReference>
<evidence type="ECO:0000256" key="4">
    <source>
        <dbReference type="ARBA" id="ARBA00022490"/>
    </source>
</evidence>
<dbReference type="GO" id="GO:0017101">
    <property type="term" value="C:aminoacyl-tRNA synthetase multienzyme complex"/>
    <property type="evidence" value="ECO:0007669"/>
    <property type="project" value="TreeGrafter"/>
</dbReference>
<dbReference type="Pfam" id="PF09334">
    <property type="entry name" value="tRNA-synt_1g"/>
    <property type="match status" value="1"/>
</dbReference>
<dbReference type="GO" id="GO:0005524">
    <property type="term" value="F:ATP binding"/>
    <property type="evidence" value="ECO:0007669"/>
    <property type="project" value="UniProtKB-KW"/>
</dbReference>
<dbReference type="FunFam" id="1.10.730.10:FF:000037">
    <property type="entry name" value="Methionyl-tRNA synthetase"/>
    <property type="match status" value="1"/>
</dbReference>
<gene>
    <name evidence="15" type="ORF">MERGE_002325</name>
</gene>
<dbReference type="PRINTS" id="PR01041">
    <property type="entry name" value="TRNASYNTHMET"/>
</dbReference>
<feature type="domain" description="Methionyl/Leucyl tRNA synthetase" evidence="13">
    <location>
        <begin position="214"/>
        <end position="607"/>
    </location>
</feature>
<evidence type="ECO:0000256" key="9">
    <source>
        <dbReference type="ARBA" id="ARBA00023146"/>
    </source>
</evidence>
<dbReference type="InterPro" id="IPR014729">
    <property type="entry name" value="Rossmann-like_a/b/a_fold"/>
</dbReference>
<dbReference type="GO" id="GO:0010494">
    <property type="term" value="C:cytoplasmic stress granule"/>
    <property type="evidence" value="ECO:0007669"/>
    <property type="project" value="UniProtKB-ARBA"/>
</dbReference>
<dbReference type="SUPFAM" id="SSF47323">
    <property type="entry name" value="Anticodon-binding domain of a subclass of class I aminoacyl-tRNA synthetases"/>
    <property type="match status" value="1"/>
</dbReference>
<dbReference type="PANTHER" id="PTHR45765">
    <property type="entry name" value="METHIONINE--TRNA LIGASE"/>
    <property type="match status" value="1"/>
</dbReference>
<dbReference type="GO" id="GO:0017102">
    <property type="term" value="C:methionyl glutamyl tRNA synthetase complex"/>
    <property type="evidence" value="ECO:0007669"/>
    <property type="project" value="UniProtKB-ARBA"/>
</dbReference>
<dbReference type="InterPro" id="IPR041872">
    <property type="entry name" value="Anticodon_Met"/>
</dbReference>
<dbReference type="PANTHER" id="PTHR45765:SF1">
    <property type="entry name" value="METHIONINE--TRNA LIGASE, CYTOPLASMIC"/>
    <property type="match status" value="1"/>
</dbReference>